<sequence>MYRIFTCCDILDYMNDTYYFVRHAHSTYTPNEWTRPLSQKGLASLSQLKILENKPISAIYSSPYQRAIETIEPLALTFGLPIQLDKRLIERKLSSQPVSDQTFETTLKQLWQNPDSSLPSGESNLIAQNRALSFLQELEENHQDEHIIISSHGNLICILLSYFDGQIHYDFWKQLSMPAILILKDEKVYLQ</sequence>
<dbReference type="InterPro" id="IPR029033">
    <property type="entry name" value="His_PPase_superfam"/>
</dbReference>
<accession>A0A4V6L8X6</accession>
<evidence type="ECO:0000313" key="2">
    <source>
        <dbReference type="Proteomes" id="UP000403538"/>
    </source>
</evidence>
<dbReference type="Gene3D" id="3.40.50.1240">
    <property type="entry name" value="Phosphoglycerate mutase-like"/>
    <property type="match status" value="1"/>
</dbReference>
<name>A0A4V6L8X6_STRAP</name>
<dbReference type="SMART" id="SM00855">
    <property type="entry name" value="PGAM"/>
    <property type="match status" value="1"/>
</dbReference>
<dbReference type="Proteomes" id="UP000403538">
    <property type="component" value="Unassembled WGS sequence"/>
</dbReference>
<dbReference type="PANTHER" id="PTHR48100">
    <property type="entry name" value="BROAD-SPECIFICITY PHOSPHATASE YOR283W-RELATED"/>
    <property type="match status" value="1"/>
</dbReference>
<dbReference type="EMBL" id="CABEID010000001">
    <property type="protein sequence ID" value="VTS47317.1"/>
    <property type="molecule type" value="Genomic_DNA"/>
</dbReference>
<dbReference type="EC" id="5.4.2.1" evidence="1"/>
<keyword evidence="1" id="KW-0413">Isomerase</keyword>
<organism evidence="1 2">
    <name type="scientific">Streptococcus anginosus</name>
    <dbReference type="NCBI Taxonomy" id="1328"/>
    <lineage>
        <taxon>Bacteria</taxon>
        <taxon>Bacillati</taxon>
        <taxon>Bacillota</taxon>
        <taxon>Bacilli</taxon>
        <taxon>Lactobacillales</taxon>
        <taxon>Streptococcaceae</taxon>
        <taxon>Streptococcus</taxon>
        <taxon>Streptococcus anginosus group</taxon>
    </lineage>
</organism>
<reference evidence="1 2" key="1">
    <citation type="submission" date="2019-05" db="EMBL/GenBank/DDBJ databases">
        <authorList>
            <consortium name="Pathogen Informatics"/>
        </authorList>
    </citation>
    <scope>NUCLEOTIDE SEQUENCE [LARGE SCALE GENOMIC DNA]</scope>
    <source>
        <strain evidence="1 2">NCTC11062</strain>
    </source>
</reference>
<gene>
    <name evidence="1" type="primary">gpm</name>
    <name evidence="1" type="ORF">NCTC11062_01821</name>
</gene>
<dbReference type="CDD" id="cd07067">
    <property type="entry name" value="HP_PGM_like"/>
    <property type="match status" value="1"/>
</dbReference>
<evidence type="ECO:0000313" key="1">
    <source>
        <dbReference type="EMBL" id="VTS47317.1"/>
    </source>
</evidence>
<dbReference type="InterPro" id="IPR050275">
    <property type="entry name" value="PGM_Phosphatase"/>
</dbReference>
<dbReference type="AlphaFoldDB" id="A0A4V6L8X6"/>
<proteinExistence type="predicted"/>
<dbReference type="Pfam" id="PF00300">
    <property type="entry name" value="His_Phos_1"/>
    <property type="match status" value="1"/>
</dbReference>
<protein>
    <submittedName>
        <fullName evidence="1">Putative phosphoglycerate mutase</fullName>
        <ecNumber evidence="1">5.4.2.1</ecNumber>
    </submittedName>
</protein>
<dbReference type="PANTHER" id="PTHR48100:SF59">
    <property type="entry name" value="ADENOSYLCOBALAMIN_ALPHA-RIBAZOLE PHOSPHATASE"/>
    <property type="match status" value="1"/>
</dbReference>
<dbReference type="SUPFAM" id="SSF53254">
    <property type="entry name" value="Phosphoglycerate mutase-like"/>
    <property type="match status" value="1"/>
</dbReference>
<dbReference type="GO" id="GO:0005737">
    <property type="term" value="C:cytoplasm"/>
    <property type="evidence" value="ECO:0007669"/>
    <property type="project" value="TreeGrafter"/>
</dbReference>
<dbReference type="GO" id="GO:0016853">
    <property type="term" value="F:isomerase activity"/>
    <property type="evidence" value="ECO:0007669"/>
    <property type="project" value="UniProtKB-KW"/>
</dbReference>
<dbReference type="InterPro" id="IPR013078">
    <property type="entry name" value="His_Pase_superF_clade-1"/>
</dbReference>
<dbReference type="GO" id="GO:0016791">
    <property type="term" value="F:phosphatase activity"/>
    <property type="evidence" value="ECO:0007669"/>
    <property type="project" value="TreeGrafter"/>
</dbReference>